<accession>A0A2X3EJ15</accession>
<dbReference type="AlphaFoldDB" id="A0A2X3EJ15"/>
<evidence type="ECO:0000313" key="3">
    <source>
        <dbReference type="Proteomes" id="UP000250166"/>
    </source>
</evidence>
<evidence type="ECO:0000256" key="1">
    <source>
        <dbReference type="SAM" id="Phobius"/>
    </source>
</evidence>
<keyword evidence="1" id="KW-1133">Transmembrane helix</keyword>
<dbReference type="EMBL" id="UAWL01000031">
    <property type="protein sequence ID" value="SQC36441.1"/>
    <property type="molecule type" value="Genomic_DNA"/>
</dbReference>
<keyword evidence="1" id="KW-0472">Membrane</keyword>
<feature type="transmembrane region" description="Helical" evidence="1">
    <location>
        <begin position="16"/>
        <end position="35"/>
    </location>
</feature>
<organism evidence="2 3">
    <name type="scientific">Helicobacter fennelliae</name>
    <dbReference type="NCBI Taxonomy" id="215"/>
    <lineage>
        <taxon>Bacteria</taxon>
        <taxon>Pseudomonadati</taxon>
        <taxon>Campylobacterota</taxon>
        <taxon>Epsilonproteobacteria</taxon>
        <taxon>Campylobacterales</taxon>
        <taxon>Helicobacteraceae</taxon>
        <taxon>Helicobacter</taxon>
    </lineage>
</organism>
<protein>
    <submittedName>
        <fullName evidence="2">Uncharacterized protein</fullName>
    </submittedName>
</protein>
<gene>
    <name evidence="2" type="ORF">NCTC13102_02248</name>
</gene>
<proteinExistence type="predicted"/>
<name>A0A2X3EJ15_9HELI</name>
<reference evidence="2 3" key="1">
    <citation type="submission" date="2018-06" db="EMBL/GenBank/DDBJ databases">
        <authorList>
            <consortium name="Pathogen Informatics"/>
            <person name="Doyle S."/>
        </authorList>
    </citation>
    <scope>NUCLEOTIDE SEQUENCE [LARGE SCALE GENOMIC DNA]</scope>
    <source>
        <strain evidence="2 3">NCTC13102</strain>
    </source>
</reference>
<dbReference type="Proteomes" id="UP000250166">
    <property type="component" value="Unassembled WGS sequence"/>
</dbReference>
<evidence type="ECO:0000313" key="2">
    <source>
        <dbReference type="EMBL" id="SQC36441.1"/>
    </source>
</evidence>
<feature type="transmembrane region" description="Helical" evidence="1">
    <location>
        <begin position="41"/>
        <end position="58"/>
    </location>
</feature>
<keyword evidence="1" id="KW-0812">Transmembrane</keyword>
<sequence>MNEAISKAQYALKAKIFYFLFSKLNILILVCVYVFSDSLDAFLIAYIALALLAYKFVFSQTKMDNPYKTYLLDFISRFIKNLRSNV</sequence>
<dbReference type="RefSeq" id="WP_023945990.1">
    <property type="nucleotide sequence ID" value="NZ_JAERIV010000012.1"/>
</dbReference>